<dbReference type="RefSeq" id="WP_147145231.1">
    <property type="nucleotide sequence ID" value="NZ_BKAJ01000004.1"/>
</dbReference>
<dbReference type="SUPFAM" id="SSF52091">
    <property type="entry name" value="SpoIIaa-like"/>
    <property type="match status" value="1"/>
</dbReference>
<reference evidence="1 2" key="1">
    <citation type="submission" date="2019-07" db="EMBL/GenBank/DDBJ databases">
        <title>Whole genome shotgun sequence of Reyranella soli NBRC 108950.</title>
        <authorList>
            <person name="Hosoyama A."/>
            <person name="Uohara A."/>
            <person name="Ohji S."/>
            <person name="Ichikawa N."/>
        </authorList>
    </citation>
    <scope>NUCLEOTIDE SEQUENCE [LARGE SCALE GENOMIC DNA]</scope>
    <source>
        <strain evidence="1 2">NBRC 108950</strain>
    </source>
</reference>
<comment type="caution">
    <text evidence="1">The sequence shown here is derived from an EMBL/GenBank/DDBJ whole genome shotgun (WGS) entry which is preliminary data.</text>
</comment>
<name>A0A512N211_9HYPH</name>
<dbReference type="EMBL" id="BKAJ01000004">
    <property type="protein sequence ID" value="GEP53018.1"/>
    <property type="molecule type" value="Genomic_DNA"/>
</dbReference>
<dbReference type="InterPro" id="IPR036513">
    <property type="entry name" value="STAS_dom_sf"/>
</dbReference>
<keyword evidence="2" id="KW-1185">Reference proteome</keyword>
<organism evidence="1 2">
    <name type="scientific">Reyranella soli</name>
    <dbReference type="NCBI Taxonomy" id="1230389"/>
    <lineage>
        <taxon>Bacteria</taxon>
        <taxon>Pseudomonadati</taxon>
        <taxon>Pseudomonadota</taxon>
        <taxon>Alphaproteobacteria</taxon>
        <taxon>Hyphomicrobiales</taxon>
        <taxon>Reyranellaceae</taxon>
        <taxon>Reyranella</taxon>
    </lineage>
</organism>
<dbReference type="Pfam" id="PF11964">
    <property type="entry name" value="SpoIIAA-like"/>
    <property type="match status" value="1"/>
</dbReference>
<dbReference type="AlphaFoldDB" id="A0A512N211"/>
<evidence type="ECO:0000313" key="1">
    <source>
        <dbReference type="EMBL" id="GEP53018.1"/>
    </source>
</evidence>
<protein>
    <recommendedName>
        <fullName evidence="3">STAS/SEC14 domain-containing protein</fullName>
    </recommendedName>
</protein>
<sequence>MALYWTIDSRRRAVELVADGEVSMADAMAFFDAVEGAEALAYSKLLDGTRARAAMTPDDLLSIVVRIRALHALGTMGPLAVVATAEQAERIARLLGAAAVADRPMKVFEDVKQARRWLEAQPSRSH</sequence>
<proteinExistence type="predicted"/>
<dbReference type="OrthoDB" id="7376200at2"/>
<evidence type="ECO:0008006" key="3">
    <source>
        <dbReference type="Google" id="ProtNLM"/>
    </source>
</evidence>
<gene>
    <name evidence="1" type="ORF">RSO01_01840</name>
</gene>
<evidence type="ECO:0000313" key="2">
    <source>
        <dbReference type="Proteomes" id="UP000321058"/>
    </source>
</evidence>
<dbReference type="Proteomes" id="UP000321058">
    <property type="component" value="Unassembled WGS sequence"/>
</dbReference>
<dbReference type="InterPro" id="IPR021866">
    <property type="entry name" value="SpoIIAA-like"/>
</dbReference>
<accession>A0A512N211</accession>